<sequence>MDVATRKNLAQPNRGWQQPWAISGGSRPVRIRGNWGPHGLKCQALDWPARAIHRLWRCGDERAYRKPREWPPNFLYRFIDASDYVLARPVAIRGGRNYSSSTSSPCPHERSPHLLAFSRRLAFRNGCHREIRLMSLASRSNLFRLSQHILWQISNYRRCPRNLKTCSHQPTNRPTFNDNCHRNFQILPPNSVTATRVKVFLQSASLLLITRHPHLPY</sequence>
<dbReference type="Proteomes" id="UP001175000">
    <property type="component" value="Unassembled WGS sequence"/>
</dbReference>
<protein>
    <submittedName>
        <fullName evidence="2">Uncharacterized protein</fullName>
    </submittedName>
</protein>
<evidence type="ECO:0000256" key="1">
    <source>
        <dbReference type="SAM" id="MobiDB-lite"/>
    </source>
</evidence>
<evidence type="ECO:0000313" key="3">
    <source>
        <dbReference type="Proteomes" id="UP001175000"/>
    </source>
</evidence>
<evidence type="ECO:0000313" key="2">
    <source>
        <dbReference type="EMBL" id="KAK0626433.1"/>
    </source>
</evidence>
<proteinExistence type="predicted"/>
<dbReference type="EMBL" id="JAULSU010000002">
    <property type="protein sequence ID" value="KAK0626433.1"/>
    <property type="molecule type" value="Genomic_DNA"/>
</dbReference>
<organism evidence="2 3">
    <name type="scientific">Immersiella caudata</name>
    <dbReference type="NCBI Taxonomy" id="314043"/>
    <lineage>
        <taxon>Eukaryota</taxon>
        <taxon>Fungi</taxon>
        <taxon>Dikarya</taxon>
        <taxon>Ascomycota</taxon>
        <taxon>Pezizomycotina</taxon>
        <taxon>Sordariomycetes</taxon>
        <taxon>Sordariomycetidae</taxon>
        <taxon>Sordariales</taxon>
        <taxon>Lasiosphaeriaceae</taxon>
        <taxon>Immersiella</taxon>
    </lineage>
</organism>
<dbReference type="AlphaFoldDB" id="A0AA39X382"/>
<feature type="region of interest" description="Disordered" evidence="1">
    <location>
        <begin position="1"/>
        <end position="22"/>
    </location>
</feature>
<keyword evidence="3" id="KW-1185">Reference proteome</keyword>
<reference evidence="2" key="1">
    <citation type="submission" date="2023-06" db="EMBL/GenBank/DDBJ databases">
        <title>Genome-scale phylogeny and comparative genomics of the fungal order Sordariales.</title>
        <authorList>
            <consortium name="Lawrence Berkeley National Laboratory"/>
            <person name="Hensen N."/>
            <person name="Bonometti L."/>
            <person name="Westerberg I."/>
            <person name="Brannstrom I.O."/>
            <person name="Guillou S."/>
            <person name="Cros-Aarteil S."/>
            <person name="Calhoun S."/>
            <person name="Haridas S."/>
            <person name="Kuo A."/>
            <person name="Mondo S."/>
            <person name="Pangilinan J."/>
            <person name="Riley R."/>
            <person name="Labutti K."/>
            <person name="Andreopoulos B."/>
            <person name="Lipzen A."/>
            <person name="Chen C."/>
            <person name="Yanf M."/>
            <person name="Daum C."/>
            <person name="Ng V."/>
            <person name="Clum A."/>
            <person name="Steindorff A."/>
            <person name="Ohm R."/>
            <person name="Martin F."/>
            <person name="Silar P."/>
            <person name="Natvig D."/>
            <person name="Lalanne C."/>
            <person name="Gautier V."/>
            <person name="Ament-Velasquez S.L."/>
            <person name="Kruys A."/>
            <person name="Hutchinson M.I."/>
            <person name="Powell A.J."/>
            <person name="Barry K."/>
            <person name="Miller A.N."/>
            <person name="Grigoriev I.V."/>
            <person name="Debuchy R."/>
            <person name="Gladieux P."/>
            <person name="Thoren M.H."/>
            <person name="Johannesson H."/>
        </authorList>
    </citation>
    <scope>NUCLEOTIDE SEQUENCE</scope>
    <source>
        <strain evidence="2">CBS 606.72</strain>
    </source>
</reference>
<gene>
    <name evidence="2" type="ORF">B0T14DRAFT_103969</name>
</gene>
<comment type="caution">
    <text evidence="2">The sequence shown here is derived from an EMBL/GenBank/DDBJ whole genome shotgun (WGS) entry which is preliminary data.</text>
</comment>
<name>A0AA39X382_9PEZI</name>
<accession>A0AA39X382</accession>